<accession>G0URT6</accession>
<reference evidence="2" key="1">
    <citation type="journal article" date="2012" name="Proc. Natl. Acad. Sci. U.S.A.">
        <title>Antigenic diversity is generated by distinct evolutionary mechanisms in African trypanosome species.</title>
        <authorList>
            <person name="Jackson A.P."/>
            <person name="Berry A."/>
            <person name="Aslett M."/>
            <person name="Allison H.C."/>
            <person name="Burton P."/>
            <person name="Vavrova-Anderson J."/>
            <person name="Brown R."/>
            <person name="Browne H."/>
            <person name="Corton N."/>
            <person name="Hauser H."/>
            <person name="Gamble J."/>
            <person name="Gilderthorp R."/>
            <person name="Marcello L."/>
            <person name="McQuillan J."/>
            <person name="Otto T.D."/>
            <person name="Quail M.A."/>
            <person name="Sanders M.J."/>
            <person name="van Tonder A."/>
            <person name="Ginger M.L."/>
            <person name="Field M.C."/>
            <person name="Barry J.D."/>
            <person name="Hertz-Fowler C."/>
            <person name="Berriman M."/>
        </authorList>
    </citation>
    <scope>NUCLEOTIDE SEQUENCE</scope>
    <source>
        <strain evidence="2">IL3000</strain>
    </source>
</reference>
<feature type="region of interest" description="Disordered" evidence="1">
    <location>
        <begin position="38"/>
        <end position="73"/>
    </location>
</feature>
<organism evidence="2">
    <name type="scientific">Trypanosoma congolense (strain IL3000)</name>
    <dbReference type="NCBI Taxonomy" id="1068625"/>
    <lineage>
        <taxon>Eukaryota</taxon>
        <taxon>Discoba</taxon>
        <taxon>Euglenozoa</taxon>
        <taxon>Kinetoplastea</taxon>
        <taxon>Metakinetoplastina</taxon>
        <taxon>Trypanosomatida</taxon>
        <taxon>Trypanosomatidae</taxon>
        <taxon>Trypanosoma</taxon>
        <taxon>Nannomonas</taxon>
    </lineage>
</organism>
<proteinExistence type="predicted"/>
<feature type="compositionally biased region" description="Basic and acidic residues" evidence="1">
    <location>
        <begin position="38"/>
        <end position="51"/>
    </location>
</feature>
<evidence type="ECO:0000313" key="2">
    <source>
        <dbReference type="EMBL" id="CCC92098.1"/>
    </source>
</evidence>
<evidence type="ECO:0000256" key="1">
    <source>
        <dbReference type="SAM" id="MobiDB-lite"/>
    </source>
</evidence>
<sequence length="104" mass="12002">MQDMHPTHMNLEHSSFQPLLRKERWGARKFIRGEWVKEIDGGHGTKEEKKERSRSKVMRDFKTTEPISHPLHTSVVPHAFKNNPFTAARAVLAHPATTPHTFVP</sequence>
<dbReference type="AlphaFoldDB" id="G0URT6"/>
<protein>
    <submittedName>
        <fullName evidence="2">Uncharacterized protein</fullName>
    </submittedName>
</protein>
<dbReference type="EMBL" id="HE575321">
    <property type="protein sequence ID" value="CCC92098.1"/>
    <property type="molecule type" value="Genomic_DNA"/>
</dbReference>
<name>G0URT6_TRYCI</name>
<gene>
    <name evidence="2" type="ORF">TCIL3000_8_3170</name>
</gene>